<dbReference type="GeneID" id="20666687"/>
<reference evidence="1 2" key="1">
    <citation type="journal article" date="2012" name="New Phytol.">
        <title>Insight into trade-off between wood decay and parasitism from the genome of a fungal forest pathogen.</title>
        <authorList>
            <person name="Olson A."/>
            <person name="Aerts A."/>
            <person name="Asiegbu F."/>
            <person name="Belbahri L."/>
            <person name="Bouzid O."/>
            <person name="Broberg A."/>
            <person name="Canback B."/>
            <person name="Coutinho P.M."/>
            <person name="Cullen D."/>
            <person name="Dalman K."/>
            <person name="Deflorio G."/>
            <person name="van Diepen L.T."/>
            <person name="Dunand C."/>
            <person name="Duplessis S."/>
            <person name="Durling M."/>
            <person name="Gonthier P."/>
            <person name="Grimwood J."/>
            <person name="Fossdal C.G."/>
            <person name="Hansson D."/>
            <person name="Henrissat B."/>
            <person name="Hietala A."/>
            <person name="Himmelstrand K."/>
            <person name="Hoffmeister D."/>
            <person name="Hogberg N."/>
            <person name="James T.Y."/>
            <person name="Karlsson M."/>
            <person name="Kohler A."/>
            <person name="Kues U."/>
            <person name="Lee Y.H."/>
            <person name="Lin Y.C."/>
            <person name="Lind M."/>
            <person name="Lindquist E."/>
            <person name="Lombard V."/>
            <person name="Lucas S."/>
            <person name="Lunden K."/>
            <person name="Morin E."/>
            <person name="Murat C."/>
            <person name="Park J."/>
            <person name="Raffaello T."/>
            <person name="Rouze P."/>
            <person name="Salamov A."/>
            <person name="Schmutz J."/>
            <person name="Solheim H."/>
            <person name="Stahlberg J."/>
            <person name="Velez H."/>
            <person name="de Vries R.P."/>
            <person name="Wiebenga A."/>
            <person name="Woodward S."/>
            <person name="Yakovlev I."/>
            <person name="Garbelotto M."/>
            <person name="Martin F."/>
            <person name="Grigoriev I.V."/>
            <person name="Stenlid J."/>
        </authorList>
    </citation>
    <scope>NUCLEOTIDE SEQUENCE [LARGE SCALE GENOMIC DNA]</scope>
    <source>
        <strain evidence="1 2">TC 32-1</strain>
    </source>
</reference>
<dbReference type="EMBL" id="KI925466">
    <property type="protein sequence ID" value="ETW75256.1"/>
    <property type="molecule type" value="Genomic_DNA"/>
</dbReference>
<dbReference type="InParanoid" id="W4JQT8"/>
<dbReference type="RefSeq" id="XP_009552691.1">
    <property type="nucleotide sequence ID" value="XM_009554396.1"/>
</dbReference>
<accession>W4JQT8</accession>
<name>W4JQT8_HETIT</name>
<protein>
    <submittedName>
        <fullName evidence="1">Uncharacterized protein</fullName>
    </submittedName>
</protein>
<dbReference type="KEGG" id="hir:HETIRDRAFT_120323"/>
<dbReference type="HOGENOM" id="CLU_1678136_0_0_1"/>
<organism evidence="1 2">
    <name type="scientific">Heterobasidion irregulare (strain TC 32-1)</name>
    <dbReference type="NCBI Taxonomy" id="747525"/>
    <lineage>
        <taxon>Eukaryota</taxon>
        <taxon>Fungi</taxon>
        <taxon>Dikarya</taxon>
        <taxon>Basidiomycota</taxon>
        <taxon>Agaricomycotina</taxon>
        <taxon>Agaricomycetes</taxon>
        <taxon>Russulales</taxon>
        <taxon>Bondarzewiaceae</taxon>
        <taxon>Heterobasidion</taxon>
        <taxon>Heterobasidion annosum species complex</taxon>
    </lineage>
</organism>
<evidence type="ECO:0000313" key="2">
    <source>
        <dbReference type="Proteomes" id="UP000030671"/>
    </source>
</evidence>
<dbReference type="Proteomes" id="UP000030671">
    <property type="component" value="Unassembled WGS sequence"/>
</dbReference>
<dbReference type="AlphaFoldDB" id="W4JQT8"/>
<proteinExistence type="predicted"/>
<evidence type="ECO:0000313" key="1">
    <source>
        <dbReference type="EMBL" id="ETW75256.1"/>
    </source>
</evidence>
<keyword evidence="2" id="KW-1185">Reference proteome</keyword>
<gene>
    <name evidence="1" type="ORF">HETIRDRAFT_120323</name>
</gene>
<sequence length="157" mass="17774">MNREERDTRWNKRSELAWRGISNTGNHYRAPPSDPMVRTGQSLRDVPRMCIHIDKFAISLFQIRMPRSPSRAAEQRKLRTVEGPLFPADLGRPIKDIMGLGETTADRVDSLEMRSGVSALPIGVESLELPDRTREKSLALRGHAQQANARPIILPRI</sequence>